<comment type="subcellular location">
    <subcellularLocation>
        <location evidence="1">Membrane</location>
        <topology evidence="1">Multi-pass membrane protein</topology>
    </subcellularLocation>
</comment>
<dbReference type="GO" id="GO:0016020">
    <property type="term" value="C:membrane"/>
    <property type="evidence" value="ECO:0007669"/>
    <property type="project" value="UniProtKB-SubCell"/>
</dbReference>
<evidence type="ECO:0000256" key="1">
    <source>
        <dbReference type="ARBA" id="ARBA00004141"/>
    </source>
</evidence>
<evidence type="ECO:0000256" key="7">
    <source>
        <dbReference type="SAM" id="MobiDB-lite"/>
    </source>
</evidence>
<feature type="compositionally biased region" description="Low complexity" evidence="7">
    <location>
        <begin position="349"/>
        <end position="360"/>
    </location>
</feature>
<keyword evidence="3 6" id="KW-0812">Transmembrane</keyword>
<sequence length="859" mass="99282">MGVRGLTTFIAKSAHKYLKRHELHGTYLVIDGNNIASHLYKWHCTKNDCFGGDYDRYAKVIYDFFKLLDDCNIIPLVIFDGGYEYKKFKTVFSRLRNKVKVVKNLNSVTQSSVSMFPLFLRDVFVDVVLKLKVKSVRCDFEADYEMACLARSLNCPVLSYDSDFYVFDVLYIPFSSFEMNLHKLKNSSGYCIHCSLYQVENFMNIYGGISQSNLPLVATLLGNDYVRRSLFRNFYKHIKSPKRKQVKSRQQRRIVSVIKWLQNETYDSAVRKILSRLKTNQRRFVAHHIKLITEGYVCKNSKYQHYLNIETLKEISQSNSSSCVDAVEILNDVNVESEGSSDDEDSDSSETSSNASDVSVNLIEPEEEFQESTEVFSTDKIPDWFTDKFRRCEYPSGFMDILSKEVYFFIPQLEDYSNVCSHHISVHLLSAINKILRSDNKKPLNYVARSENVSIAKYNTPFCKIKLPTLHEIPYIKSEDTRKILLSILNIKFENVVFLDNLPSNWQLYILSIIYWIKNANPAVTYCHVYSMVLCMLVLNIVDPQIGFCRSSTKFLNKFEKKLNAISNSVTVESNHNEDKSKVTFISLINSVTYNDCLLSMKELIKYFEMEEKMKTYLKLYDIHILDCFAQFQSCLLHIKHLNALLNKPYATCLISDFYNGTFLYNICANFMKRNNLDDYMADPGFPAQHTTTTTVTSNTRVQTNLRWDPSYIRRKEGILKAAQILLSFLGFICIQCTQYSVSSVGKWYSTVSMFAVWISAILLVFYLFHLIEKFYKIPWIKFELFYCGIIALCFLIASCMTATYASKAFQAGAFFGFSAMVAYTFDAYLKFLAMRSGELAQGERQISKETTTVTTPTY</sequence>
<evidence type="ECO:0000256" key="5">
    <source>
        <dbReference type="ARBA" id="ARBA00023136"/>
    </source>
</evidence>
<organism evidence="10 11">
    <name type="scientific">Ignelater luminosus</name>
    <name type="common">Cucubano</name>
    <name type="synonym">Pyrophorus luminosus</name>
    <dbReference type="NCBI Taxonomy" id="2038154"/>
    <lineage>
        <taxon>Eukaryota</taxon>
        <taxon>Metazoa</taxon>
        <taxon>Ecdysozoa</taxon>
        <taxon>Arthropoda</taxon>
        <taxon>Hexapoda</taxon>
        <taxon>Insecta</taxon>
        <taxon>Pterygota</taxon>
        <taxon>Neoptera</taxon>
        <taxon>Endopterygota</taxon>
        <taxon>Coleoptera</taxon>
        <taxon>Polyphaga</taxon>
        <taxon>Elateriformia</taxon>
        <taxon>Elateroidea</taxon>
        <taxon>Elateridae</taxon>
        <taxon>Agrypninae</taxon>
        <taxon>Pyrophorini</taxon>
        <taxon>Ignelater</taxon>
    </lineage>
</organism>
<keyword evidence="4 8" id="KW-1133">Transmembrane helix</keyword>
<comment type="similarity">
    <text evidence="2">Belongs to the asteroid family.</text>
</comment>
<feature type="transmembrane region" description="Helical" evidence="8">
    <location>
        <begin position="812"/>
        <end position="830"/>
    </location>
</feature>
<dbReference type="InterPro" id="IPR026832">
    <property type="entry name" value="Asteroid"/>
</dbReference>
<dbReference type="Pfam" id="PF01284">
    <property type="entry name" value="MARVEL"/>
    <property type="match status" value="1"/>
</dbReference>
<feature type="domain" description="MARVEL" evidence="9">
    <location>
        <begin position="712"/>
        <end position="836"/>
    </location>
</feature>
<dbReference type="SUPFAM" id="SSF88723">
    <property type="entry name" value="PIN domain-like"/>
    <property type="match status" value="1"/>
</dbReference>
<accession>A0A8K0D9H3</accession>
<feature type="transmembrane region" description="Helical" evidence="8">
    <location>
        <begin position="784"/>
        <end position="806"/>
    </location>
</feature>
<dbReference type="InterPro" id="IPR006085">
    <property type="entry name" value="XPG_DNA_repair_N"/>
</dbReference>
<dbReference type="Gene3D" id="3.40.50.1010">
    <property type="entry name" value="5'-nuclease"/>
    <property type="match status" value="1"/>
</dbReference>
<evidence type="ECO:0000256" key="4">
    <source>
        <dbReference type="ARBA" id="ARBA00022989"/>
    </source>
</evidence>
<evidence type="ECO:0000256" key="8">
    <source>
        <dbReference type="SAM" id="Phobius"/>
    </source>
</evidence>
<evidence type="ECO:0000256" key="3">
    <source>
        <dbReference type="ARBA" id="ARBA00022692"/>
    </source>
</evidence>
<reference evidence="10" key="1">
    <citation type="submission" date="2019-08" db="EMBL/GenBank/DDBJ databases">
        <title>The genome of the North American firefly Photinus pyralis.</title>
        <authorList>
            <consortium name="Photinus pyralis genome working group"/>
            <person name="Fallon T.R."/>
            <person name="Sander Lower S.E."/>
            <person name="Weng J.-K."/>
        </authorList>
    </citation>
    <scope>NUCLEOTIDE SEQUENCE</scope>
    <source>
        <strain evidence="10">TRF0915ILg1</strain>
        <tissue evidence="10">Whole body</tissue>
    </source>
</reference>
<dbReference type="EMBL" id="VTPC01003246">
    <property type="protein sequence ID" value="KAF2898807.1"/>
    <property type="molecule type" value="Genomic_DNA"/>
</dbReference>
<feature type="compositionally biased region" description="Acidic residues" evidence="7">
    <location>
        <begin position="339"/>
        <end position="348"/>
    </location>
</feature>
<evidence type="ECO:0000256" key="2">
    <source>
        <dbReference type="ARBA" id="ARBA00007398"/>
    </source>
</evidence>
<name>A0A8K0D9H3_IGNLU</name>
<dbReference type="InterPro" id="IPR039436">
    <property type="entry name" value="Asteroid_dom"/>
</dbReference>
<dbReference type="Pfam" id="PF12813">
    <property type="entry name" value="XPG_I_2"/>
    <property type="match status" value="1"/>
</dbReference>
<keyword evidence="5 6" id="KW-0472">Membrane</keyword>
<evidence type="ECO:0000259" key="9">
    <source>
        <dbReference type="PROSITE" id="PS51225"/>
    </source>
</evidence>
<dbReference type="Proteomes" id="UP000801492">
    <property type="component" value="Unassembled WGS sequence"/>
</dbReference>
<dbReference type="PANTHER" id="PTHR15665:SF1">
    <property type="entry name" value="PROTEIN ASTEROID HOMOLOG 1"/>
    <property type="match status" value="1"/>
</dbReference>
<protein>
    <recommendedName>
        <fullName evidence="9">MARVEL domain-containing protein</fullName>
    </recommendedName>
</protein>
<dbReference type="InterPro" id="IPR029060">
    <property type="entry name" value="PIN-like_dom_sf"/>
</dbReference>
<evidence type="ECO:0000313" key="11">
    <source>
        <dbReference type="Proteomes" id="UP000801492"/>
    </source>
</evidence>
<proteinExistence type="inferred from homology"/>
<gene>
    <name evidence="10" type="ORF">ILUMI_07371</name>
</gene>
<keyword evidence="11" id="KW-1185">Reference proteome</keyword>
<comment type="caution">
    <text evidence="10">The sequence shown here is derived from an EMBL/GenBank/DDBJ whole genome shotgun (WGS) entry which is preliminary data.</text>
</comment>
<dbReference type="OrthoDB" id="25987at2759"/>
<feature type="region of interest" description="Disordered" evidence="7">
    <location>
        <begin position="336"/>
        <end position="360"/>
    </location>
</feature>
<dbReference type="Pfam" id="PF00752">
    <property type="entry name" value="XPG_N"/>
    <property type="match status" value="1"/>
</dbReference>
<dbReference type="PANTHER" id="PTHR15665">
    <property type="entry name" value="ASTEROID PROTEIN"/>
    <property type="match status" value="1"/>
</dbReference>
<feature type="transmembrane region" description="Helical" evidence="8">
    <location>
        <begin position="748"/>
        <end position="772"/>
    </location>
</feature>
<dbReference type="AlphaFoldDB" id="A0A8K0D9H3"/>
<evidence type="ECO:0000256" key="6">
    <source>
        <dbReference type="PROSITE-ProRule" id="PRU00581"/>
    </source>
</evidence>
<dbReference type="PROSITE" id="PS51225">
    <property type="entry name" value="MARVEL"/>
    <property type="match status" value="1"/>
</dbReference>
<dbReference type="GO" id="GO:0004518">
    <property type="term" value="F:nuclease activity"/>
    <property type="evidence" value="ECO:0007669"/>
    <property type="project" value="InterPro"/>
</dbReference>
<dbReference type="InterPro" id="IPR008253">
    <property type="entry name" value="Marvel"/>
</dbReference>
<evidence type="ECO:0000313" key="10">
    <source>
        <dbReference type="EMBL" id="KAF2898807.1"/>
    </source>
</evidence>